<dbReference type="GO" id="GO:0005737">
    <property type="term" value="C:cytoplasm"/>
    <property type="evidence" value="ECO:0007669"/>
    <property type="project" value="TreeGrafter"/>
</dbReference>
<protein>
    <submittedName>
        <fullName evidence="5">ANK_REP_REGION domain-containing protein</fullName>
    </submittedName>
</protein>
<feature type="compositionally biased region" description="Acidic residues" evidence="3">
    <location>
        <begin position="1039"/>
        <end position="1061"/>
    </location>
</feature>
<name>A0A0N5A359_PARTI</name>
<keyword evidence="1" id="KW-0040">ANK repeat</keyword>
<dbReference type="GO" id="GO:0030837">
    <property type="term" value="P:negative regulation of actin filament polymerization"/>
    <property type="evidence" value="ECO:0007669"/>
    <property type="project" value="InterPro"/>
</dbReference>
<dbReference type="Proteomes" id="UP000038045">
    <property type="component" value="Unplaced"/>
</dbReference>
<feature type="repeat" description="ANK" evidence="1">
    <location>
        <begin position="1221"/>
        <end position="1253"/>
    </location>
</feature>
<dbReference type="WBParaSite" id="PTRK_0001606900.1">
    <property type="protein sequence ID" value="PTRK_0001606900.1"/>
    <property type="gene ID" value="PTRK_0001606900"/>
</dbReference>
<evidence type="ECO:0000256" key="3">
    <source>
        <dbReference type="SAM" id="MobiDB-lite"/>
    </source>
</evidence>
<dbReference type="Pfam" id="PF12796">
    <property type="entry name" value="Ank_2"/>
    <property type="match status" value="1"/>
</dbReference>
<accession>A0A0N5A359</accession>
<evidence type="ECO:0000256" key="1">
    <source>
        <dbReference type="PROSITE-ProRule" id="PRU00023"/>
    </source>
</evidence>
<feature type="region of interest" description="Disordered" evidence="3">
    <location>
        <begin position="836"/>
        <end position="881"/>
    </location>
</feature>
<feature type="compositionally biased region" description="Polar residues" evidence="3">
    <location>
        <begin position="773"/>
        <end position="789"/>
    </location>
</feature>
<feature type="repeat" description="ANK" evidence="1">
    <location>
        <begin position="1254"/>
        <end position="1277"/>
    </location>
</feature>
<dbReference type="PROSITE" id="PS50297">
    <property type="entry name" value="ANK_REP_REGION"/>
    <property type="match status" value="2"/>
</dbReference>
<feature type="region of interest" description="Disordered" evidence="3">
    <location>
        <begin position="301"/>
        <end position="371"/>
    </location>
</feature>
<feature type="compositionally biased region" description="Polar residues" evidence="3">
    <location>
        <begin position="206"/>
        <end position="219"/>
    </location>
</feature>
<feature type="compositionally biased region" description="Low complexity" evidence="3">
    <location>
        <begin position="346"/>
        <end position="362"/>
    </location>
</feature>
<sequence>MPENKNGCNCCPYGYHIDLDFVDFIECVNKGLDSRKKEVINFEKHQSGKNLSNDTERPFTKTSSKYESSNQVYATPYANMGNDNFIPRPSKLSNSPNSRSLEDISKTTSSYINSNRDRSVISPVSRIIERVYSPTPIFKTDVLGRNGPTSTYSNLGYGGFRSATTTPTKHYYSNAVSSSGYHSDYGERYNYPTSGRRGGTDHLRSTMRSPSRVYSSGYDSSIETTQINSKPDYFTAVAQTMSQIRSKSNPGTPRHLSMTPNSFDVKKNYASKPPLPPSSTRTPLTSSYFDSNVAKRVQVRSTTPINQHPYRSGNIKTPLQKSSSTVYEKDHYFPTSSLSNTERDVNSNYRSYTSNNSSQTQTGPSRISTLPLQSYTGSKSYTGSSLIDGETFASIRREKQSQGFSSKNGLTSSFHNNLYDGQRIIQGGGGGNTNNNTMTNKLLLSPTMKTFKSDNKKFSEHEMVNDYNYNTTTTVNENNKIPRREPLPYERREERKNLDNKYSNKNIEEKGNVYEGIHFSNDSSHIITNDYIKNDVDTNNLKDIKKEEIKNQQIIDECLAEIKKRDVLKKNVMTMVDDELKEINKKIVETYDKGINPIESILYNEKNEIINEYINKKYQLLKEIEIQTEKEEVIKKYDIEVQTNEIKKETKNVCCGIQLIDEGFVIIKKSELDIYESRSARLENLEKEIAEAAMRKAELQAKQEAEDAKMKAIEMAARAEAELAMKKAMEAMQMKEATAVMKSVDEEEANEDEDDAEIISLTQNDEDEDLSYVNPTPDYSLSINGLSTGSSESDSESECLHFKKNSLNDDLYYERESDNDDTKDIELLEFEREELNAMKEEETKNETKEENNNKLVDSEQIKEKKEEEKAPPKLLSPEKTESLKKLLTDTSVNSFHRGDTHRSFRLTKSNANDLSIIAEKHTNESGDVVQPTSAVHDPRAVLAGKVDLKKDASLGSNSYMNGLTPIPINFPNMIPRPKITRFNVSPGKAENKEEEEEATDRVMPLPSEMRKFGYFKERNVYNDRRYRYLTAKKAQQKEMEDDDDGSQSSDTSEDLSPDDSTDSIPVEPVKYEVKVPLQEALGLMLKFVENPGNITPSVADWAIKYVKHEWMRLTTKEDTDIDAIATLLEYIRGISVELLKSVVNLCDQNDNTALHFAIANSKFDVVSVLLDSHVCEMDKPNKAGYSAIMIGATTPTKDEAHASIIDRLFRSGDVNARSLSHGQTALMLAVSCNNVPAVKALLDLGADVNIQDFEGSTALMVVAEHGHVELAKLLLDHPDIDTSTTDCDEQTALSIAVGNKYHSIAALIYAYNNHTLKKKDPSIQ</sequence>
<dbReference type="Pfam" id="PF00023">
    <property type="entry name" value="Ank"/>
    <property type="match status" value="1"/>
</dbReference>
<dbReference type="STRING" id="131310.A0A0N5A359"/>
<dbReference type="InterPro" id="IPR002110">
    <property type="entry name" value="Ankyrin_rpt"/>
</dbReference>
<feature type="compositionally biased region" description="Polar residues" evidence="3">
    <location>
        <begin position="314"/>
        <end position="326"/>
    </location>
</feature>
<dbReference type="PANTHER" id="PTHR24168">
    <property type="entry name" value="KN MOTIF AND ANKYRIN REPEAT DOMAIN-CONTAINING"/>
    <property type="match status" value="1"/>
</dbReference>
<feature type="coiled-coil region" evidence="2">
    <location>
        <begin position="675"/>
        <end position="738"/>
    </location>
</feature>
<feature type="region of interest" description="Disordered" evidence="3">
    <location>
        <begin position="1033"/>
        <end position="1067"/>
    </location>
</feature>
<keyword evidence="4" id="KW-1185">Reference proteome</keyword>
<feature type="region of interest" description="Disordered" evidence="3">
    <location>
        <begin position="981"/>
        <end position="1003"/>
    </location>
</feature>
<reference evidence="5" key="1">
    <citation type="submission" date="2017-02" db="UniProtKB">
        <authorList>
            <consortium name="WormBaseParasite"/>
        </authorList>
    </citation>
    <scope>IDENTIFICATION</scope>
</reference>
<keyword evidence="2" id="KW-0175">Coiled coil</keyword>
<dbReference type="GO" id="GO:0005856">
    <property type="term" value="C:cytoskeleton"/>
    <property type="evidence" value="ECO:0007669"/>
    <property type="project" value="TreeGrafter"/>
</dbReference>
<dbReference type="InterPro" id="IPR047184">
    <property type="entry name" value="KANK1-4"/>
</dbReference>
<dbReference type="SUPFAM" id="SSF48403">
    <property type="entry name" value="Ankyrin repeat"/>
    <property type="match status" value="1"/>
</dbReference>
<evidence type="ECO:0000313" key="5">
    <source>
        <dbReference type="WBParaSite" id="PTRK_0001606900.1"/>
    </source>
</evidence>
<evidence type="ECO:0000313" key="4">
    <source>
        <dbReference type="Proteomes" id="UP000038045"/>
    </source>
</evidence>
<dbReference type="Gene3D" id="1.25.40.20">
    <property type="entry name" value="Ankyrin repeat-containing domain"/>
    <property type="match status" value="1"/>
</dbReference>
<feature type="region of interest" description="Disordered" evidence="3">
    <location>
        <begin position="242"/>
        <end position="286"/>
    </location>
</feature>
<dbReference type="SMART" id="SM00248">
    <property type="entry name" value="ANK"/>
    <property type="match status" value="5"/>
</dbReference>
<dbReference type="InterPro" id="IPR036770">
    <property type="entry name" value="Ankyrin_rpt-contain_sf"/>
</dbReference>
<evidence type="ECO:0000256" key="2">
    <source>
        <dbReference type="SAM" id="Coils"/>
    </source>
</evidence>
<dbReference type="PROSITE" id="PS50088">
    <property type="entry name" value="ANK_REPEAT"/>
    <property type="match status" value="2"/>
</dbReference>
<dbReference type="PANTHER" id="PTHR24168:SF21">
    <property type="entry name" value="KANK, ISOFORM D"/>
    <property type="match status" value="1"/>
</dbReference>
<proteinExistence type="predicted"/>
<feature type="region of interest" description="Disordered" evidence="3">
    <location>
        <begin position="768"/>
        <end position="797"/>
    </location>
</feature>
<organism evidence="4 5">
    <name type="scientific">Parastrongyloides trichosuri</name>
    <name type="common">Possum-specific nematode worm</name>
    <dbReference type="NCBI Taxonomy" id="131310"/>
    <lineage>
        <taxon>Eukaryota</taxon>
        <taxon>Metazoa</taxon>
        <taxon>Ecdysozoa</taxon>
        <taxon>Nematoda</taxon>
        <taxon>Chromadorea</taxon>
        <taxon>Rhabditida</taxon>
        <taxon>Tylenchina</taxon>
        <taxon>Panagrolaimomorpha</taxon>
        <taxon>Strongyloidoidea</taxon>
        <taxon>Strongyloididae</taxon>
        <taxon>Parastrongyloides</taxon>
    </lineage>
</organism>
<feature type="region of interest" description="Disordered" evidence="3">
    <location>
        <begin position="82"/>
        <end position="104"/>
    </location>
</feature>
<feature type="compositionally biased region" description="Polar residues" evidence="3">
    <location>
        <begin position="242"/>
        <end position="251"/>
    </location>
</feature>
<feature type="region of interest" description="Disordered" evidence="3">
    <location>
        <begin position="192"/>
        <end position="219"/>
    </location>
</feature>